<organism evidence="1">
    <name type="scientific">bioreactor metagenome</name>
    <dbReference type="NCBI Taxonomy" id="1076179"/>
    <lineage>
        <taxon>unclassified sequences</taxon>
        <taxon>metagenomes</taxon>
        <taxon>ecological metagenomes</taxon>
    </lineage>
</organism>
<evidence type="ECO:0000313" key="1">
    <source>
        <dbReference type="EMBL" id="MPN20205.1"/>
    </source>
</evidence>
<dbReference type="AlphaFoldDB" id="A0A645G0Q1"/>
<comment type="caution">
    <text evidence="1">The sequence shown here is derived from an EMBL/GenBank/DDBJ whole genome shotgun (WGS) entry which is preliminary data.</text>
</comment>
<gene>
    <name evidence="1" type="ORF">SDC9_167583</name>
</gene>
<proteinExistence type="predicted"/>
<dbReference type="EMBL" id="VSSQ01067899">
    <property type="protein sequence ID" value="MPN20205.1"/>
    <property type="molecule type" value="Genomic_DNA"/>
</dbReference>
<name>A0A645G0Q1_9ZZZZ</name>
<sequence length="65" mass="7591">MAEFCTKLNNLSAVEILRYHRLGIETYRNLGREVPFPYILPPTKEEILKKIKPLYNLKDVSVQVS</sequence>
<dbReference type="Gene3D" id="3.80.30.10">
    <property type="entry name" value="pyruvate-formate lyase- activating enzyme"/>
    <property type="match status" value="1"/>
</dbReference>
<accession>A0A645G0Q1</accession>
<reference evidence="1" key="1">
    <citation type="submission" date="2019-08" db="EMBL/GenBank/DDBJ databases">
        <authorList>
            <person name="Kucharzyk K."/>
            <person name="Murdoch R.W."/>
            <person name="Higgins S."/>
            <person name="Loffler F."/>
        </authorList>
    </citation>
    <scope>NUCLEOTIDE SEQUENCE</scope>
</reference>
<protein>
    <submittedName>
        <fullName evidence="1">Uncharacterized protein</fullName>
    </submittedName>
</protein>